<reference evidence="1" key="1">
    <citation type="submission" date="2022-04" db="EMBL/GenBank/DDBJ databases">
        <title>Genome of the entomopathogenic fungus Entomophthora muscae.</title>
        <authorList>
            <person name="Elya C."/>
            <person name="Lovett B.R."/>
            <person name="Lee E."/>
            <person name="Macias A.M."/>
            <person name="Hajek A.E."/>
            <person name="De Bivort B.L."/>
            <person name="Kasson M.T."/>
            <person name="De Fine Licht H.H."/>
            <person name="Stajich J.E."/>
        </authorList>
    </citation>
    <scope>NUCLEOTIDE SEQUENCE</scope>
    <source>
        <strain evidence="1">Berkeley</strain>
    </source>
</reference>
<organism evidence="1 2">
    <name type="scientific">Entomophthora muscae</name>
    <dbReference type="NCBI Taxonomy" id="34485"/>
    <lineage>
        <taxon>Eukaryota</taxon>
        <taxon>Fungi</taxon>
        <taxon>Fungi incertae sedis</taxon>
        <taxon>Zoopagomycota</taxon>
        <taxon>Entomophthoromycotina</taxon>
        <taxon>Entomophthoromycetes</taxon>
        <taxon>Entomophthorales</taxon>
        <taxon>Entomophthoraceae</taxon>
        <taxon>Entomophthora</taxon>
    </lineage>
</organism>
<dbReference type="EMBL" id="QTSX02002856">
    <property type="protein sequence ID" value="KAJ9074502.1"/>
    <property type="molecule type" value="Genomic_DNA"/>
</dbReference>
<accession>A0ACC2TJ40</accession>
<name>A0ACC2TJ40_9FUNG</name>
<comment type="caution">
    <text evidence="1">The sequence shown here is derived from an EMBL/GenBank/DDBJ whole genome shotgun (WGS) entry which is preliminary data.</text>
</comment>
<evidence type="ECO:0000313" key="1">
    <source>
        <dbReference type="EMBL" id="KAJ9074502.1"/>
    </source>
</evidence>
<dbReference type="Proteomes" id="UP001165960">
    <property type="component" value="Unassembled WGS sequence"/>
</dbReference>
<proteinExistence type="predicted"/>
<keyword evidence="2" id="KW-1185">Reference proteome</keyword>
<gene>
    <name evidence="1" type="ORF">DSO57_1005820</name>
</gene>
<sequence length="94" mass="10249">MPSEKLLPLDLIPGPKSLVHIGFITGLPKSEGSDSAKAIADKFSKYPELFPHPKTITYQEISTVSLQEVFPSISPWTELSWAEAPVQVQALGIC</sequence>
<evidence type="ECO:0000313" key="2">
    <source>
        <dbReference type="Proteomes" id="UP001165960"/>
    </source>
</evidence>
<protein>
    <submittedName>
        <fullName evidence="1">Uncharacterized protein</fullName>
    </submittedName>
</protein>